<dbReference type="GO" id="GO:0042254">
    <property type="term" value="P:ribosome biogenesis"/>
    <property type="evidence" value="ECO:0007669"/>
    <property type="project" value="UniProtKB-KW"/>
</dbReference>
<gene>
    <name evidence="8" type="ORF">DS742_11625</name>
    <name evidence="7" type="ORF">LAD12857_29420</name>
</gene>
<dbReference type="PANTHER" id="PTHR39178:SF1">
    <property type="entry name" value="RIBOSOMAL-PROCESSING CYSTEINE PROTEASE PRP"/>
    <property type="match status" value="1"/>
</dbReference>
<evidence type="ECO:0000256" key="1">
    <source>
        <dbReference type="ARBA" id="ARBA00022517"/>
    </source>
</evidence>
<evidence type="ECO:0000256" key="5">
    <source>
        <dbReference type="ARBA" id="ARBA00044503"/>
    </source>
</evidence>
<dbReference type="Proteomes" id="UP000260680">
    <property type="component" value="Unassembled WGS sequence"/>
</dbReference>
<dbReference type="Proteomes" id="UP001419084">
    <property type="component" value="Unassembled WGS sequence"/>
</dbReference>
<dbReference type="EMBL" id="BRPJ01000053">
    <property type="protein sequence ID" value="GLB31019.1"/>
    <property type="molecule type" value="Genomic_DNA"/>
</dbReference>
<evidence type="ECO:0000313" key="9">
    <source>
        <dbReference type="Proteomes" id="UP000260680"/>
    </source>
</evidence>
<evidence type="ECO:0000256" key="6">
    <source>
        <dbReference type="ARBA" id="ARBA00044538"/>
    </source>
</evidence>
<dbReference type="OrthoDB" id="48998at2"/>
<dbReference type="AlphaFoldDB" id="A0A3E2NCR0"/>
<dbReference type="GO" id="GO:0006508">
    <property type="term" value="P:proteolysis"/>
    <property type="evidence" value="ECO:0007669"/>
    <property type="project" value="UniProtKB-KW"/>
</dbReference>
<dbReference type="Gene3D" id="3.30.70.1490">
    <property type="entry name" value="Cysteine protease Prp"/>
    <property type="match status" value="1"/>
</dbReference>
<sequence length="112" mass="12645">MIRVTVFVDSEQRYTGIDMLGHAGLADDHQDGQELVCSAVSALTFNMANSVEQFTEDSFEVNQEEKTGSFQFRFTSDISSGSQLLMNSLVFGLQDIEEEYGEPYIKIRFKEV</sequence>
<protein>
    <recommendedName>
        <fullName evidence="6">Ribosomal processing cysteine protease Prp</fullName>
    </recommendedName>
</protein>
<keyword evidence="3" id="KW-0378">Hydrolase</keyword>
<dbReference type="CDD" id="cd16332">
    <property type="entry name" value="Prp-like"/>
    <property type="match status" value="1"/>
</dbReference>
<dbReference type="RefSeq" id="WP_104436268.1">
    <property type="nucleotide sequence ID" value="NZ_BRPJ01000053.1"/>
</dbReference>
<dbReference type="Pfam" id="PF04327">
    <property type="entry name" value="Peptidase_Prp"/>
    <property type="match status" value="1"/>
</dbReference>
<evidence type="ECO:0000256" key="4">
    <source>
        <dbReference type="ARBA" id="ARBA00022807"/>
    </source>
</evidence>
<accession>A0A3E2NCR0</accession>
<keyword evidence="2 8" id="KW-0645">Protease</keyword>
<evidence type="ECO:0000313" key="7">
    <source>
        <dbReference type="EMBL" id="GLB31019.1"/>
    </source>
</evidence>
<reference evidence="8 9" key="1">
    <citation type="submission" date="2018-07" db="EMBL/GenBank/DDBJ databases">
        <title>New species, Clostridium PI-S10-A1B.</title>
        <authorList>
            <person name="Krishna G."/>
            <person name="Summeta K."/>
            <person name="Shikha S."/>
            <person name="Prabhu P.B."/>
            <person name="Suresh K."/>
        </authorList>
    </citation>
    <scope>NUCLEOTIDE SEQUENCE [LARGE SCALE GENOMIC DNA]</scope>
    <source>
        <strain evidence="8 9">PI-S10-A1B</strain>
    </source>
</reference>
<reference evidence="7 10" key="2">
    <citation type="journal article" date="2024" name="Int. J. Syst. Evol. Microbiol.">
        <title>Lacrimispora brassicae sp. nov. isolated from fermented cabbage, and proposal of Clostridium indicum Gundawar et al. 2019 and Clostridium methoxybenzovorans Mechichi et al. 1999 as heterotypic synonyms of Lacrimispora amygdalina (Parshina et al. 2003) Haas and Blanchard 2020 and Lacrimispora indolis (McClung and McCoy 1957) Haas and Blanchard 2020, respectively.</title>
        <authorList>
            <person name="Kobayashi H."/>
            <person name="Tanizawa Y."/>
            <person name="Sakamoto M."/>
            <person name="Ohkuma M."/>
            <person name="Tohno M."/>
        </authorList>
    </citation>
    <scope>NUCLEOTIDE SEQUENCE [LARGE SCALE GENOMIC DNA]</scope>
    <source>
        <strain evidence="7 10">DSM 12857</strain>
    </source>
</reference>
<keyword evidence="10" id="KW-1185">Reference proteome</keyword>
<organism evidence="8 9">
    <name type="scientific">Lacrimispora amygdalina</name>
    <dbReference type="NCBI Taxonomy" id="253257"/>
    <lineage>
        <taxon>Bacteria</taxon>
        <taxon>Bacillati</taxon>
        <taxon>Bacillota</taxon>
        <taxon>Clostridia</taxon>
        <taxon>Lachnospirales</taxon>
        <taxon>Lachnospiraceae</taxon>
        <taxon>Lacrimispora</taxon>
    </lineage>
</organism>
<evidence type="ECO:0000313" key="8">
    <source>
        <dbReference type="EMBL" id="RFZ78754.1"/>
    </source>
</evidence>
<dbReference type="SUPFAM" id="SSF118010">
    <property type="entry name" value="TM1457-like"/>
    <property type="match status" value="1"/>
</dbReference>
<keyword evidence="1" id="KW-0690">Ribosome biogenesis</keyword>
<dbReference type="InterPro" id="IPR007422">
    <property type="entry name" value="Peptidase_Prp"/>
</dbReference>
<keyword evidence="4" id="KW-0788">Thiol protease</keyword>
<proteinExistence type="inferred from homology"/>
<dbReference type="PANTHER" id="PTHR39178">
    <property type="entry name" value="HYPOTHETICAL RIBOSOME-ASSOCIATED PROTEIN"/>
    <property type="match status" value="1"/>
</dbReference>
<evidence type="ECO:0000256" key="3">
    <source>
        <dbReference type="ARBA" id="ARBA00022801"/>
    </source>
</evidence>
<dbReference type="GO" id="GO:0008234">
    <property type="term" value="F:cysteine-type peptidase activity"/>
    <property type="evidence" value="ECO:0007669"/>
    <property type="project" value="UniProtKB-KW"/>
</dbReference>
<dbReference type="EMBL" id="QOHO01000031">
    <property type="protein sequence ID" value="RFZ78754.1"/>
    <property type="molecule type" value="Genomic_DNA"/>
</dbReference>
<name>A0A3E2NCR0_9FIRM</name>
<comment type="similarity">
    <text evidence="5">Belongs to the Prp family.</text>
</comment>
<evidence type="ECO:0000313" key="10">
    <source>
        <dbReference type="Proteomes" id="UP001419084"/>
    </source>
</evidence>
<evidence type="ECO:0000256" key="2">
    <source>
        <dbReference type="ARBA" id="ARBA00022670"/>
    </source>
</evidence>
<comment type="caution">
    <text evidence="8">The sequence shown here is derived from an EMBL/GenBank/DDBJ whole genome shotgun (WGS) entry which is preliminary data.</text>
</comment>
<dbReference type="InterPro" id="IPR036764">
    <property type="entry name" value="Peptidase_Prp_sf"/>
</dbReference>